<proteinExistence type="predicted"/>
<keyword evidence="2" id="KW-1185">Reference proteome</keyword>
<dbReference type="EMBL" id="CAKMRJ010004445">
    <property type="protein sequence ID" value="CAH1435872.1"/>
    <property type="molecule type" value="Genomic_DNA"/>
</dbReference>
<name>A0AAU9NBE8_9ASTR</name>
<accession>A0AAU9NBE8</accession>
<dbReference type="Proteomes" id="UP001157418">
    <property type="component" value="Unassembled WGS sequence"/>
</dbReference>
<dbReference type="AlphaFoldDB" id="A0AAU9NBE8"/>
<gene>
    <name evidence="1" type="ORF">LVIROSA_LOCUS22276</name>
</gene>
<organism evidence="1 2">
    <name type="scientific">Lactuca virosa</name>
    <dbReference type="NCBI Taxonomy" id="75947"/>
    <lineage>
        <taxon>Eukaryota</taxon>
        <taxon>Viridiplantae</taxon>
        <taxon>Streptophyta</taxon>
        <taxon>Embryophyta</taxon>
        <taxon>Tracheophyta</taxon>
        <taxon>Spermatophyta</taxon>
        <taxon>Magnoliopsida</taxon>
        <taxon>eudicotyledons</taxon>
        <taxon>Gunneridae</taxon>
        <taxon>Pentapetalae</taxon>
        <taxon>asterids</taxon>
        <taxon>campanulids</taxon>
        <taxon>Asterales</taxon>
        <taxon>Asteraceae</taxon>
        <taxon>Cichorioideae</taxon>
        <taxon>Cichorieae</taxon>
        <taxon>Lactucinae</taxon>
        <taxon>Lactuca</taxon>
    </lineage>
</organism>
<reference evidence="1 2" key="1">
    <citation type="submission" date="2022-01" db="EMBL/GenBank/DDBJ databases">
        <authorList>
            <person name="Xiong W."/>
            <person name="Schranz E."/>
        </authorList>
    </citation>
    <scope>NUCLEOTIDE SEQUENCE [LARGE SCALE GENOMIC DNA]</scope>
</reference>
<evidence type="ECO:0000313" key="1">
    <source>
        <dbReference type="EMBL" id="CAH1435872.1"/>
    </source>
</evidence>
<evidence type="ECO:0000313" key="2">
    <source>
        <dbReference type="Proteomes" id="UP001157418"/>
    </source>
</evidence>
<protein>
    <submittedName>
        <fullName evidence="1">Uncharacterized protein</fullName>
    </submittedName>
</protein>
<sequence>MCICYLWTRTWLKKPGNIANLGFFYFLFCRSDLKLNGFFCCMVKPRRPARNKNIYIRDNLRFEALNFIISYFCKWLGLPFPCNFMKLGMVFFLRTIKQLQHKLERNKDSSARSSR</sequence>
<comment type="caution">
    <text evidence="1">The sequence shown here is derived from an EMBL/GenBank/DDBJ whole genome shotgun (WGS) entry which is preliminary data.</text>
</comment>